<accession>A0A0F6W167</accession>
<dbReference type="Proteomes" id="UP000034883">
    <property type="component" value="Chromosome"/>
</dbReference>
<dbReference type="KEGG" id="samy:DB32_001992"/>
<gene>
    <name evidence="2" type="ORF">DB32_001992</name>
</gene>
<feature type="transmembrane region" description="Helical" evidence="1">
    <location>
        <begin position="38"/>
        <end position="58"/>
    </location>
</feature>
<dbReference type="OrthoDB" id="3213712at2"/>
<name>A0A0F6W167_9BACT</name>
<dbReference type="STRING" id="927083.DB32_001992"/>
<evidence type="ECO:0000256" key="1">
    <source>
        <dbReference type="SAM" id="Phobius"/>
    </source>
</evidence>
<organism evidence="2 3">
    <name type="scientific">Sandaracinus amylolyticus</name>
    <dbReference type="NCBI Taxonomy" id="927083"/>
    <lineage>
        <taxon>Bacteria</taxon>
        <taxon>Pseudomonadati</taxon>
        <taxon>Myxococcota</taxon>
        <taxon>Polyangia</taxon>
        <taxon>Polyangiales</taxon>
        <taxon>Sandaracinaceae</taxon>
        <taxon>Sandaracinus</taxon>
    </lineage>
</organism>
<evidence type="ECO:0000313" key="2">
    <source>
        <dbReference type="EMBL" id="AKF04843.1"/>
    </source>
</evidence>
<reference evidence="2 3" key="1">
    <citation type="submission" date="2015-03" db="EMBL/GenBank/DDBJ databases">
        <title>Genome assembly of Sandaracinus amylolyticus DSM 53668.</title>
        <authorList>
            <person name="Sharma G."/>
            <person name="Subramanian S."/>
        </authorList>
    </citation>
    <scope>NUCLEOTIDE SEQUENCE [LARGE SCALE GENOMIC DNA]</scope>
    <source>
        <strain evidence="2 3">DSM 53668</strain>
    </source>
</reference>
<protein>
    <recommendedName>
        <fullName evidence="4">PH domain-containing protein</fullName>
    </recommendedName>
</protein>
<evidence type="ECO:0000313" key="3">
    <source>
        <dbReference type="Proteomes" id="UP000034883"/>
    </source>
</evidence>
<proteinExistence type="predicted"/>
<feature type="transmembrane region" description="Helical" evidence="1">
    <location>
        <begin position="88"/>
        <end position="109"/>
    </location>
</feature>
<keyword evidence="3" id="KW-1185">Reference proteome</keyword>
<keyword evidence="1" id="KW-0472">Membrane</keyword>
<keyword evidence="1" id="KW-1133">Transmembrane helix</keyword>
<sequence length="199" mass="21835">MTIADARERTDPEDPLGIPAAPIIEWFRVDATRRIAKLLAIGATGMVAGSFSIARLVMTAPHAVRYATRSPARYPILWPESSVAPTTFLWAALGFALVVGCGLVAILGLRRVLSEESYLALRVDGVLFAHGEARRFVRWEDIDDVRHDAARDAIVWVLDGDDPWVLDARFAGGSNAEIAKKAVTVRRRALFGLYPRARG</sequence>
<evidence type="ECO:0008006" key="4">
    <source>
        <dbReference type="Google" id="ProtNLM"/>
    </source>
</evidence>
<dbReference type="RefSeq" id="WP_053232140.1">
    <property type="nucleotide sequence ID" value="NZ_CP011125.1"/>
</dbReference>
<keyword evidence="1" id="KW-0812">Transmembrane</keyword>
<dbReference type="EMBL" id="CP011125">
    <property type="protein sequence ID" value="AKF04843.1"/>
    <property type="molecule type" value="Genomic_DNA"/>
</dbReference>
<dbReference type="AlphaFoldDB" id="A0A0F6W167"/>